<dbReference type="InterPro" id="IPR050109">
    <property type="entry name" value="HTH-type_TetR-like_transc_reg"/>
</dbReference>
<dbReference type="PANTHER" id="PTHR30055:SF234">
    <property type="entry name" value="HTH-TYPE TRANSCRIPTIONAL REGULATOR BETI"/>
    <property type="match status" value="1"/>
</dbReference>
<dbReference type="Pfam" id="PF17932">
    <property type="entry name" value="TetR_C_24"/>
    <property type="match status" value="1"/>
</dbReference>
<dbReference type="PRINTS" id="PR00455">
    <property type="entry name" value="HTHTETR"/>
</dbReference>
<evidence type="ECO:0000313" key="7">
    <source>
        <dbReference type="Proteomes" id="UP001174932"/>
    </source>
</evidence>
<evidence type="ECO:0000256" key="3">
    <source>
        <dbReference type="ARBA" id="ARBA00023163"/>
    </source>
</evidence>
<dbReference type="InterPro" id="IPR009057">
    <property type="entry name" value="Homeodomain-like_sf"/>
</dbReference>
<dbReference type="PROSITE" id="PS50977">
    <property type="entry name" value="HTH_TETR_2"/>
    <property type="match status" value="1"/>
</dbReference>
<dbReference type="RefSeq" id="WP_304374884.1">
    <property type="nucleotide sequence ID" value="NZ_JAUOZU010000002.1"/>
</dbReference>
<organism evidence="6 7">
    <name type="scientific">Rhizobium alvei</name>
    <dbReference type="NCBI Taxonomy" id="1132659"/>
    <lineage>
        <taxon>Bacteria</taxon>
        <taxon>Pseudomonadati</taxon>
        <taxon>Pseudomonadota</taxon>
        <taxon>Alphaproteobacteria</taxon>
        <taxon>Hyphomicrobiales</taxon>
        <taxon>Rhizobiaceae</taxon>
        <taxon>Rhizobium/Agrobacterium group</taxon>
        <taxon>Rhizobium</taxon>
    </lineage>
</organism>
<dbReference type="EMBL" id="JAUOZU010000002">
    <property type="protein sequence ID" value="MDO6962996.1"/>
    <property type="molecule type" value="Genomic_DNA"/>
</dbReference>
<feature type="domain" description="HTH tetR-type" evidence="5">
    <location>
        <begin position="10"/>
        <end position="70"/>
    </location>
</feature>
<dbReference type="PANTHER" id="PTHR30055">
    <property type="entry name" value="HTH-TYPE TRANSCRIPTIONAL REGULATOR RUTR"/>
    <property type="match status" value="1"/>
</dbReference>
<feature type="DNA-binding region" description="H-T-H motif" evidence="4">
    <location>
        <begin position="33"/>
        <end position="52"/>
    </location>
</feature>
<dbReference type="SUPFAM" id="SSF48498">
    <property type="entry name" value="Tetracyclin repressor-like, C-terminal domain"/>
    <property type="match status" value="1"/>
</dbReference>
<comment type="caution">
    <text evidence="6">The sequence shown here is derived from an EMBL/GenBank/DDBJ whole genome shotgun (WGS) entry which is preliminary data.</text>
</comment>
<evidence type="ECO:0000259" key="5">
    <source>
        <dbReference type="PROSITE" id="PS50977"/>
    </source>
</evidence>
<dbReference type="SUPFAM" id="SSF46689">
    <property type="entry name" value="Homeodomain-like"/>
    <property type="match status" value="1"/>
</dbReference>
<dbReference type="InterPro" id="IPR023772">
    <property type="entry name" value="DNA-bd_HTH_TetR-type_CS"/>
</dbReference>
<proteinExistence type="predicted"/>
<keyword evidence="2 4" id="KW-0238">DNA-binding</keyword>
<dbReference type="Proteomes" id="UP001174932">
    <property type="component" value="Unassembled WGS sequence"/>
</dbReference>
<gene>
    <name evidence="6" type="ORF">Q4481_03445</name>
</gene>
<dbReference type="InterPro" id="IPR001647">
    <property type="entry name" value="HTH_TetR"/>
</dbReference>
<keyword evidence="3" id="KW-0804">Transcription</keyword>
<keyword evidence="7" id="KW-1185">Reference proteome</keyword>
<evidence type="ECO:0000256" key="2">
    <source>
        <dbReference type="ARBA" id="ARBA00023125"/>
    </source>
</evidence>
<reference evidence="6" key="1">
    <citation type="journal article" date="2015" name="Int. J. Syst. Evol. Microbiol.">
        <title>Rhizobium alvei sp. nov., isolated from a freshwater river.</title>
        <authorList>
            <person name="Sheu S.Y."/>
            <person name="Huang H.W."/>
            <person name="Young C.C."/>
            <person name="Chen W.M."/>
        </authorList>
    </citation>
    <scope>NUCLEOTIDE SEQUENCE</scope>
    <source>
        <strain evidence="6">TNR-22</strain>
    </source>
</reference>
<dbReference type="Pfam" id="PF00440">
    <property type="entry name" value="TetR_N"/>
    <property type="match status" value="1"/>
</dbReference>
<evidence type="ECO:0000256" key="1">
    <source>
        <dbReference type="ARBA" id="ARBA00023015"/>
    </source>
</evidence>
<sequence length="216" mass="24001">MSISTPRGSEEGLHEILRVAAHCFMERGYAETSIDDVARRLGSTKGRIYHFFASKADLFFAVAEEGMDRNFAAIGPYLDAAGRAMDRLKSMALAHTMSMIENRAYQRSVWEGVAIHLRGATTPEQRDRLAALIAYRDSYSDRFRAALKAAKEEGDLQFKDAGIALQLMFLALNSPIFWYSPRHGETVEDRLNLAQQCVEFALRGLGAPAAMAGMTM</sequence>
<evidence type="ECO:0000256" key="4">
    <source>
        <dbReference type="PROSITE-ProRule" id="PRU00335"/>
    </source>
</evidence>
<protein>
    <submittedName>
        <fullName evidence="6">TetR/AcrR family transcriptional regulator</fullName>
    </submittedName>
</protein>
<dbReference type="InterPro" id="IPR036271">
    <property type="entry name" value="Tet_transcr_reg_TetR-rel_C_sf"/>
</dbReference>
<name>A0ABT8YH79_9HYPH</name>
<accession>A0ABT8YH79</accession>
<evidence type="ECO:0000313" key="6">
    <source>
        <dbReference type="EMBL" id="MDO6962996.1"/>
    </source>
</evidence>
<dbReference type="Gene3D" id="1.10.357.10">
    <property type="entry name" value="Tetracycline Repressor, domain 2"/>
    <property type="match status" value="1"/>
</dbReference>
<dbReference type="PROSITE" id="PS01081">
    <property type="entry name" value="HTH_TETR_1"/>
    <property type="match status" value="1"/>
</dbReference>
<dbReference type="Gene3D" id="1.10.10.60">
    <property type="entry name" value="Homeodomain-like"/>
    <property type="match status" value="1"/>
</dbReference>
<dbReference type="InterPro" id="IPR041490">
    <property type="entry name" value="KstR2_TetR_C"/>
</dbReference>
<keyword evidence="1" id="KW-0805">Transcription regulation</keyword>
<reference evidence="6" key="2">
    <citation type="submission" date="2023-07" db="EMBL/GenBank/DDBJ databases">
        <authorList>
            <person name="Shen H."/>
        </authorList>
    </citation>
    <scope>NUCLEOTIDE SEQUENCE</scope>
    <source>
        <strain evidence="6">TNR-22</strain>
    </source>
</reference>